<organism evidence="2 3">
    <name type="scientific">Plasmodium vivax</name>
    <name type="common">malaria parasite P. vivax</name>
    <dbReference type="NCBI Taxonomy" id="5855"/>
    <lineage>
        <taxon>Eukaryota</taxon>
        <taxon>Sar</taxon>
        <taxon>Alveolata</taxon>
        <taxon>Apicomplexa</taxon>
        <taxon>Aconoidasida</taxon>
        <taxon>Haemosporida</taxon>
        <taxon>Plasmodiidae</taxon>
        <taxon>Plasmodium</taxon>
        <taxon>Plasmodium (Plasmodium)</taxon>
    </lineage>
</organism>
<keyword evidence="1" id="KW-0812">Transmembrane</keyword>
<evidence type="ECO:0000256" key="1">
    <source>
        <dbReference type="SAM" id="Phobius"/>
    </source>
</evidence>
<gene>
    <name evidence="2" type="ORF">PVW1_040008400</name>
</gene>
<reference evidence="2" key="1">
    <citation type="submission" date="2021-09" db="EMBL/GenBank/DDBJ databases">
        <authorList>
            <consortium name="Pathogen Informatics"/>
        </authorList>
    </citation>
    <scope>NUCLEOTIDE SEQUENCE</scope>
    <source>
        <strain evidence="2">PvW1</strain>
    </source>
</reference>
<keyword evidence="1" id="KW-0472">Membrane</keyword>
<dbReference type="AlphaFoldDB" id="A0A8S4HIQ0"/>
<proteinExistence type="predicted"/>
<keyword evidence="1" id="KW-1133">Transmembrane helix</keyword>
<feature type="transmembrane region" description="Helical" evidence="1">
    <location>
        <begin position="285"/>
        <end position="305"/>
    </location>
</feature>
<comment type="caution">
    <text evidence="2">The sequence shown here is derived from an EMBL/GenBank/DDBJ whole genome shotgun (WGS) entry which is preliminary data.</text>
</comment>
<sequence>MSNDKDYCLDKIKEAYNFISDSVFYKIYKEFDISCNSKDFDGGASCPPDPFGDSTISEKVINLLKDLYSNLYRVYYTSENKTNDYFDDSITEVKEIGCMCLKYWLYDQIVSKGLEESQIKELFSGHAKYINGKIKDVPNNYCNFNELSLNHINTLKNIYAFYTIIYDNANNIETCDSEKCKYMNYFGKGLDDFINSIEKCSVDTSNINYCNQFNEFIELCKKDNVHAGISIYHEPTKSKAGTKGKYFLSYEKYQNEPLYIYLKDEKMLNFLKTSHFISNKNSTTIAATSVVGSAIGLSSIFYYLYKFTLFGSSLRRGKEKNLVNNDEEAHNSSLYKSNTEKLPLQNREYKVQYHTFNDA</sequence>
<dbReference type="Proteomes" id="UP000779233">
    <property type="component" value="Unassembled WGS sequence"/>
</dbReference>
<dbReference type="EMBL" id="CAJZCX010000013">
    <property type="protein sequence ID" value="CAG9482276.1"/>
    <property type="molecule type" value="Genomic_DNA"/>
</dbReference>
<evidence type="ECO:0000313" key="2">
    <source>
        <dbReference type="EMBL" id="CAG9482276.1"/>
    </source>
</evidence>
<protein>
    <submittedName>
        <fullName evidence="2">(malaria parasite P. vivax) hypothetical protein</fullName>
    </submittedName>
</protein>
<dbReference type="VEuPathDB" id="PlasmoDB:PVPAM_060043000"/>
<evidence type="ECO:0000313" key="3">
    <source>
        <dbReference type="Proteomes" id="UP000779233"/>
    </source>
</evidence>
<accession>A0A8S4HIQ0</accession>
<name>A0A8S4HIQ0_PLAVI</name>